<keyword evidence="3" id="KW-1185">Reference proteome</keyword>
<name>A0A1T1GY15_9GAMM</name>
<proteinExistence type="predicted"/>
<evidence type="ECO:0000256" key="1">
    <source>
        <dbReference type="SAM" id="SignalP"/>
    </source>
</evidence>
<feature type="chain" id="PRO_5012120042" evidence="1">
    <location>
        <begin position="21"/>
        <end position="156"/>
    </location>
</feature>
<feature type="signal peptide" evidence="1">
    <location>
        <begin position="1"/>
        <end position="20"/>
    </location>
</feature>
<sequence length="156" mass="17876">MKIKRGFFILFLGMNTVVHAQEDLSLNSNRDVIEKMPLISLQPMLDFCRDRQPQMNTELDQAYQAAKLKLIAAVQAARFNGVEPLKAKDVDQPVDAQFKQQLQGMLEGMSKSLQPVNAATFCPAFIEKLNHFDQAQFQRTVELQYQKYLEQAQPKE</sequence>
<organism evidence="2 3">
    <name type="scientific">Acinetobacter amyesii</name>
    <dbReference type="NCBI Taxonomy" id="2942470"/>
    <lineage>
        <taxon>Bacteria</taxon>
        <taxon>Pseudomonadati</taxon>
        <taxon>Pseudomonadota</taxon>
        <taxon>Gammaproteobacteria</taxon>
        <taxon>Moraxellales</taxon>
        <taxon>Moraxellaceae</taxon>
        <taxon>Acinetobacter</taxon>
    </lineage>
</organism>
<evidence type="ECO:0000313" key="2">
    <source>
        <dbReference type="EMBL" id="OOV82522.1"/>
    </source>
</evidence>
<keyword evidence="1" id="KW-0732">Signal</keyword>
<evidence type="ECO:0000313" key="3">
    <source>
        <dbReference type="Proteomes" id="UP000191160"/>
    </source>
</evidence>
<reference evidence="2 3" key="1">
    <citation type="submission" date="2017-02" db="EMBL/GenBank/DDBJ databases">
        <title>Acinetobacter sp. ANC 4945, whole genome shotgun sequencing project.</title>
        <authorList>
            <person name="Radolfova-Krizova L."/>
            <person name="Al Atrouni A."/>
            <person name="Nemec A."/>
        </authorList>
    </citation>
    <scope>NUCLEOTIDE SEQUENCE [LARGE SCALE GENOMIC DNA]</scope>
    <source>
        <strain evidence="2 3">ANC 4945</strain>
    </source>
</reference>
<dbReference type="Proteomes" id="UP000191160">
    <property type="component" value="Unassembled WGS sequence"/>
</dbReference>
<dbReference type="RefSeq" id="WP_078190166.1">
    <property type="nucleotide sequence ID" value="NZ_JAMCOZ010000003.1"/>
</dbReference>
<protein>
    <submittedName>
        <fullName evidence="2">Uncharacterized protein</fullName>
    </submittedName>
</protein>
<comment type="caution">
    <text evidence="2">The sequence shown here is derived from an EMBL/GenBank/DDBJ whole genome shotgun (WGS) entry which is preliminary data.</text>
</comment>
<gene>
    <name evidence="2" type="ORF">B1202_08630</name>
</gene>
<dbReference type="AlphaFoldDB" id="A0A1T1GY15"/>
<dbReference type="EMBL" id="MVKX01000005">
    <property type="protein sequence ID" value="OOV82522.1"/>
    <property type="molecule type" value="Genomic_DNA"/>
</dbReference>
<accession>A0A1T1GY15</accession>